<dbReference type="EMBL" id="OBEG01000004">
    <property type="protein sequence ID" value="SNY87106.1"/>
    <property type="molecule type" value="Genomic_DNA"/>
</dbReference>
<dbReference type="Pfam" id="PF06197">
    <property type="entry name" value="DUF998"/>
    <property type="match status" value="1"/>
</dbReference>
<reference evidence="2 3" key="1">
    <citation type="submission" date="2017-09" db="EMBL/GenBank/DDBJ databases">
        <authorList>
            <person name="Ehlers B."/>
            <person name="Leendertz F.H."/>
        </authorList>
    </citation>
    <scope>NUCLEOTIDE SEQUENCE [LARGE SCALE GENOMIC DNA]</scope>
    <source>
        <strain evidence="2 3">DSM 45537</strain>
    </source>
</reference>
<dbReference type="Proteomes" id="UP000219565">
    <property type="component" value="Unassembled WGS sequence"/>
</dbReference>
<feature type="transmembrane region" description="Helical" evidence="1">
    <location>
        <begin position="101"/>
        <end position="117"/>
    </location>
</feature>
<organism evidence="2 3">
    <name type="scientific">Nocardia amikacinitolerans</name>
    <dbReference type="NCBI Taxonomy" id="756689"/>
    <lineage>
        <taxon>Bacteria</taxon>
        <taxon>Bacillati</taxon>
        <taxon>Actinomycetota</taxon>
        <taxon>Actinomycetes</taxon>
        <taxon>Mycobacteriales</taxon>
        <taxon>Nocardiaceae</taxon>
        <taxon>Nocardia</taxon>
    </lineage>
</organism>
<sequence>MHRLSKPCEPRETRIFRLEPPIERFADNGSVTDDGSRIAERRAPIASWPIAAAIAIAGLCYSSWVLEFVLPIDSDPVNSFLSELDAEGKPYREVFGTADKIAGALLIPAALAGLLIFPRRRLTTVGWVALACFGAATIADALLPLRDCTPGEPGCGEPNQLFPQLHQPHALTSTLAVTSIAVSVFAFSLAAFRYHRWRILREFGVVALVVGSAATVWMLVADNLSGDYALGIAQRIQVGSMSLWLLTLAVAVVVEGREWAEPVDRTQ</sequence>
<feature type="transmembrane region" description="Helical" evidence="1">
    <location>
        <begin position="124"/>
        <end position="143"/>
    </location>
</feature>
<feature type="transmembrane region" description="Helical" evidence="1">
    <location>
        <begin position="45"/>
        <end position="66"/>
    </location>
</feature>
<accession>A0A285LTW1</accession>
<keyword evidence="1" id="KW-0472">Membrane</keyword>
<keyword evidence="1" id="KW-1133">Transmembrane helix</keyword>
<dbReference type="AlphaFoldDB" id="A0A285LTW1"/>
<gene>
    <name evidence="2" type="ORF">SAMN04244553_4042</name>
</gene>
<name>A0A285LTW1_9NOCA</name>
<dbReference type="STRING" id="1379680.GCA_001612615_05218"/>
<evidence type="ECO:0008006" key="4">
    <source>
        <dbReference type="Google" id="ProtNLM"/>
    </source>
</evidence>
<proteinExistence type="predicted"/>
<dbReference type="InterPro" id="IPR009339">
    <property type="entry name" value="DUF998"/>
</dbReference>
<keyword evidence="3" id="KW-1185">Reference proteome</keyword>
<protein>
    <recommendedName>
        <fullName evidence="4">DUF998 domain-containing protein</fullName>
    </recommendedName>
</protein>
<feature type="transmembrane region" description="Helical" evidence="1">
    <location>
        <begin position="199"/>
        <end position="220"/>
    </location>
</feature>
<evidence type="ECO:0000256" key="1">
    <source>
        <dbReference type="SAM" id="Phobius"/>
    </source>
</evidence>
<feature type="transmembrane region" description="Helical" evidence="1">
    <location>
        <begin position="232"/>
        <end position="254"/>
    </location>
</feature>
<evidence type="ECO:0000313" key="3">
    <source>
        <dbReference type="Proteomes" id="UP000219565"/>
    </source>
</evidence>
<keyword evidence="1" id="KW-0812">Transmembrane</keyword>
<feature type="transmembrane region" description="Helical" evidence="1">
    <location>
        <begin position="170"/>
        <end position="192"/>
    </location>
</feature>
<evidence type="ECO:0000313" key="2">
    <source>
        <dbReference type="EMBL" id="SNY87106.1"/>
    </source>
</evidence>